<dbReference type="EMBL" id="CM042024">
    <property type="protein sequence ID" value="KAI3811550.1"/>
    <property type="molecule type" value="Genomic_DNA"/>
</dbReference>
<keyword evidence="2" id="KW-1185">Reference proteome</keyword>
<protein>
    <submittedName>
        <fullName evidence="1">Uncharacterized protein</fullName>
    </submittedName>
</protein>
<evidence type="ECO:0000313" key="1">
    <source>
        <dbReference type="EMBL" id="KAI3811550.1"/>
    </source>
</evidence>
<reference evidence="1 2" key="2">
    <citation type="journal article" date="2022" name="Mol. Ecol. Resour.">
        <title>The genomes of chicory, endive, great burdock and yacon provide insights into Asteraceae paleo-polyploidization history and plant inulin production.</title>
        <authorList>
            <person name="Fan W."/>
            <person name="Wang S."/>
            <person name="Wang H."/>
            <person name="Wang A."/>
            <person name="Jiang F."/>
            <person name="Liu H."/>
            <person name="Zhao H."/>
            <person name="Xu D."/>
            <person name="Zhang Y."/>
        </authorList>
    </citation>
    <scope>NUCLEOTIDE SEQUENCE [LARGE SCALE GENOMIC DNA]</scope>
    <source>
        <strain evidence="2">cv. Yunnan</strain>
        <tissue evidence="1">Leaves</tissue>
    </source>
</reference>
<dbReference type="Proteomes" id="UP001056120">
    <property type="component" value="Linkage Group LG07"/>
</dbReference>
<gene>
    <name evidence="1" type="ORF">L1987_21274</name>
</gene>
<evidence type="ECO:0000313" key="2">
    <source>
        <dbReference type="Proteomes" id="UP001056120"/>
    </source>
</evidence>
<sequence length="106" mass="11695">MIRPAINRAIVDNLPDERDRFMVAVPILSSFCSFAFGWVTVGGNLVLVTNYATSRNIDAVFNSSQHYGYRSDTPGPHSVAQTIPRTTETASNEVISVLVVTNFYLL</sequence>
<reference evidence="2" key="1">
    <citation type="journal article" date="2022" name="Mol. Ecol. Resour.">
        <title>The genomes of chicory, endive, great burdock and yacon provide insights into Asteraceae palaeo-polyploidization history and plant inulin production.</title>
        <authorList>
            <person name="Fan W."/>
            <person name="Wang S."/>
            <person name="Wang H."/>
            <person name="Wang A."/>
            <person name="Jiang F."/>
            <person name="Liu H."/>
            <person name="Zhao H."/>
            <person name="Xu D."/>
            <person name="Zhang Y."/>
        </authorList>
    </citation>
    <scope>NUCLEOTIDE SEQUENCE [LARGE SCALE GENOMIC DNA]</scope>
    <source>
        <strain evidence="2">cv. Yunnan</strain>
    </source>
</reference>
<accession>A0ACB9IW23</accession>
<name>A0ACB9IW23_9ASTR</name>
<proteinExistence type="predicted"/>
<comment type="caution">
    <text evidence="1">The sequence shown here is derived from an EMBL/GenBank/DDBJ whole genome shotgun (WGS) entry which is preliminary data.</text>
</comment>
<organism evidence="1 2">
    <name type="scientific">Smallanthus sonchifolius</name>
    <dbReference type="NCBI Taxonomy" id="185202"/>
    <lineage>
        <taxon>Eukaryota</taxon>
        <taxon>Viridiplantae</taxon>
        <taxon>Streptophyta</taxon>
        <taxon>Embryophyta</taxon>
        <taxon>Tracheophyta</taxon>
        <taxon>Spermatophyta</taxon>
        <taxon>Magnoliopsida</taxon>
        <taxon>eudicotyledons</taxon>
        <taxon>Gunneridae</taxon>
        <taxon>Pentapetalae</taxon>
        <taxon>asterids</taxon>
        <taxon>campanulids</taxon>
        <taxon>Asterales</taxon>
        <taxon>Asteraceae</taxon>
        <taxon>Asteroideae</taxon>
        <taxon>Heliantheae alliance</taxon>
        <taxon>Millerieae</taxon>
        <taxon>Smallanthus</taxon>
    </lineage>
</organism>